<keyword evidence="1" id="KW-0472">Membrane</keyword>
<evidence type="ECO:0000313" key="3">
    <source>
        <dbReference type="Proteomes" id="UP001157418"/>
    </source>
</evidence>
<dbReference type="AlphaFoldDB" id="A0AAU9MUA8"/>
<evidence type="ECO:0000256" key="1">
    <source>
        <dbReference type="SAM" id="Phobius"/>
    </source>
</evidence>
<evidence type="ECO:0000313" key="2">
    <source>
        <dbReference type="EMBL" id="CAH1430626.1"/>
    </source>
</evidence>
<dbReference type="Proteomes" id="UP001157418">
    <property type="component" value="Unassembled WGS sequence"/>
</dbReference>
<protein>
    <submittedName>
        <fullName evidence="2">Uncharacterized protein</fullName>
    </submittedName>
</protein>
<organism evidence="2 3">
    <name type="scientific">Lactuca virosa</name>
    <dbReference type="NCBI Taxonomy" id="75947"/>
    <lineage>
        <taxon>Eukaryota</taxon>
        <taxon>Viridiplantae</taxon>
        <taxon>Streptophyta</taxon>
        <taxon>Embryophyta</taxon>
        <taxon>Tracheophyta</taxon>
        <taxon>Spermatophyta</taxon>
        <taxon>Magnoliopsida</taxon>
        <taxon>eudicotyledons</taxon>
        <taxon>Gunneridae</taxon>
        <taxon>Pentapetalae</taxon>
        <taxon>asterids</taxon>
        <taxon>campanulids</taxon>
        <taxon>Asterales</taxon>
        <taxon>Asteraceae</taxon>
        <taxon>Cichorioideae</taxon>
        <taxon>Cichorieae</taxon>
        <taxon>Lactucinae</taxon>
        <taxon>Lactuca</taxon>
    </lineage>
</organism>
<gene>
    <name evidence="2" type="ORF">LVIROSA_LOCUS17385</name>
</gene>
<keyword evidence="3" id="KW-1185">Reference proteome</keyword>
<proteinExistence type="predicted"/>
<comment type="caution">
    <text evidence="2">The sequence shown here is derived from an EMBL/GenBank/DDBJ whole genome shotgun (WGS) entry which is preliminary data.</text>
</comment>
<accession>A0AAU9MUA8</accession>
<name>A0AAU9MUA8_9ASTR</name>
<feature type="transmembrane region" description="Helical" evidence="1">
    <location>
        <begin position="20"/>
        <end position="46"/>
    </location>
</feature>
<keyword evidence="1" id="KW-0812">Transmembrane</keyword>
<dbReference type="EMBL" id="CAKMRJ010003334">
    <property type="protein sequence ID" value="CAH1430626.1"/>
    <property type="molecule type" value="Genomic_DNA"/>
</dbReference>
<reference evidence="2 3" key="1">
    <citation type="submission" date="2022-01" db="EMBL/GenBank/DDBJ databases">
        <authorList>
            <person name="Xiong W."/>
            <person name="Schranz E."/>
        </authorList>
    </citation>
    <scope>NUCLEOTIDE SEQUENCE [LARGE SCALE GENOMIC DNA]</scope>
</reference>
<keyword evidence="1" id="KW-1133">Transmembrane helix</keyword>
<sequence length="74" mass="8841">MKPSSPFIEPQPFGCVPATIWVFGFEFIKKLASLGWTILRCVAKVYRAKKKKNMKRFREHCKNREEHELHLEMF</sequence>